<dbReference type="InterPro" id="IPR039116">
    <property type="entry name" value="CCDC93"/>
</dbReference>
<evidence type="ECO:0000256" key="1">
    <source>
        <dbReference type="ARBA" id="ARBA00016765"/>
    </source>
</evidence>
<dbReference type="Pfam" id="PF09762">
    <property type="entry name" value="CCDC93_CC"/>
    <property type="match status" value="1"/>
</dbReference>
<sequence>MLTETKQYFTLYNTLEDQKAYMEKEVGILTSIHEKFDLAMSSDKNKELFLQQVQQILDGIKQDKEQLGQRCVEERKEKDRLTTIHLDLIDKQRKYYKTVKDFQEECRKNETLLSKIKTKNR</sequence>
<dbReference type="EnsemblMetazoa" id="Aqu2.1.29433_001">
    <property type="protein sequence ID" value="Aqu2.1.29433_001"/>
    <property type="gene ID" value="Aqu2.1.29433"/>
</dbReference>
<dbReference type="PANTHER" id="PTHR16441:SF0">
    <property type="entry name" value="COILED-COIL DOMAIN-CONTAINING PROTEIN 93"/>
    <property type="match status" value="1"/>
</dbReference>
<reference evidence="5" key="1">
    <citation type="journal article" date="2010" name="Nature">
        <title>The Amphimedon queenslandica genome and the evolution of animal complexity.</title>
        <authorList>
            <person name="Srivastava M."/>
            <person name="Simakov O."/>
            <person name="Chapman J."/>
            <person name="Fahey B."/>
            <person name="Gauthier M.E."/>
            <person name="Mitros T."/>
            <person name="Richards G.S."/>
            <person name="Conaco C."/>
            <person name="Dacre M."/>
            <person name="Hellsten U."/>
            <person name="Larroux C."/>
            <person name="Putnam N.H."/>
            <person name="Stanke M."/>
            <person name="Adamska M."/>
            <person name="Darling A."/>
            <person name="Degnan S.M."/>
            <person name="Oakley T.H."/>
            <person name="Plachetzki D.C."/>
            <person name="Zhai Y."/>
            <person name="Adamski M."/>
            <person name="Calcino A."/>
            <person name="Cummins S.F."/>
            <person name="Goodstein D.M."/>
            <person name="Harris C."/>
            <person name="Jackson D.J."/>
            <person name="Leys S.P."/>
            <person name="Shu S."/>
            <person name="Woodcroft B.J."/>
            <person name="Vervoort M."/>
            <person name="Kosik K.S."/>
            <person name="Manning G."/>
            <person name="Degnan B.M."/>
            <person name="Rokhsar D.S."/>
        </authorList>
    </citation>
    <scope>NUCLEOTIDE SEQUENCE [LARGE SCALE GENOMIC DNA]</scope>
</reference>
<protein>
    <recommendedName>
        <fullName evidence="1">Coiled-coil domain-containing protein 93</fullName>
    </recommendedName>
</protein>
<evidence type="ECO:0000313" key="4">
    <source>
        <dbReference type="EnsemblMetazoa" id="Aqu2.1.29433_001"/>
    </source>
</evidence>
<dbReference type="KEGG" id="aqu:109582695"/>
<dbReference type="EnsemblMetazoa" id="XM_019997567.1">
    <property type="protein sequence ID" value="XP_019853126.1"/>
    <property type="gene ID" value="LOC109582695"/>
</dbReference>
<feature type="coiled-coil region" evidence="2">
    <location>
        <begin position="50"/>
        <end position="77"/>
    </location>
</feature>
<dbReference type="GO" id="GO:0006893">
    <property type="term" value="P:Golgi to plasma membrane transport"/>
    <property type="evidence" value="ECO:0007669"/>
    <property type="project" value="TreeGrafter"/>
</dbReference>
<evidence type="ECO:0000313" key="5">
    <source>
        <dbReference type="Proteomes" id="UP000007879"/>
    </source>
</evidence>
<dbReference type="InParanoid" id="A0A1X7UNT7"/>
<gene>
    <name evidence="4" type="primary">109582695</name>
</gene>
<dbReference type="InterPro" id="IPR019159">
    <property type="entry name" value="CCDC93_CC"/>
</dbReference>
<dbReference type="PANTHER" id="PTHR16441">
    <property type="entry name" value="FIDIPIDINE"/>
    <property type="match status" value="1"/>
</dbReference>
<proteinExistence type="predicted"/>
<feature type="domain" description="CCDC93 coiled-coil" evidence="3">
    <location>
        <begin position="2"/>
        <end position="115"/>
    </location>
</feature>
<organism evidence="4">
    <name type="scientific">Amphimedon queenslandica</name>
    <name type="common">Sponge</name>
    <dbReference type="NCBI Taxonomy" id="400682"/>
    <lineage>
        <taxon>Eukaryota</taxon>
        <taxon>Metazoa</taxon>
        <taxon>Porifera</taxon>
        <taxon>Demospongiae</taxon>
        <taxon>Heteroscleromorpha</taxon>
        <taxon>Haplosclerida</taxon>
        <taxon>Niphatidae</taxon>
        <taxon>Amphimedon</taxon>
    </lineage>
</organism>
<dbReference type="OrthoDB" id="16092at2759"/>
<name>A0A1X7UNT7_AMPQE</name>
<keyword evidence="5" id="KW-1185">Reference proteome</keyword>
<dbReference type="Proteomes" id="UP000007879">
    <property type="component" value="Unassembled WGS sequence"/>
</dbReference>
<reference evidence="4" key="2">
    <citation type="submission" date="2017-05" db="UniProtKB">
        <authorList>
            <consortium name="EnsemblMetazoa"/>
        </authorList>
    </citation>
    <scope>IDENTIFICATION</scope>
</reference>
<accession>A0A1X7UNT7</accession>
<dbReference type="STRING" id="400682.A0A1X7UNT7"/>
<evidence type="ECO:0000259" key="3">
    <source>
        <dbReference type="Pfam" id="PF09762"/>
    </source>
</evidence>
<evidence type="ECO:0000256" key="2">
    <source>
        <dbReference type="SAM" id="Coils"/>
    </source>
</evidence>
<dbReference type="eggNOG" id="KOG2701">
    <property type="taxonomic scope" value="Eukaryota"/>
</dbReference>
<keyword evidence="2" id="KW-0175">Coiled coil</keyword>
<dbReference type="AlphaFoldDB" id="A0A1X7UNT7"/>